<dbReference type="OrthoDB" id="9791620at2"/>
<organism evidence="2 3">
    <name type="scientific">Clostridium collagenovorans DSM 3089</name>
    <dbReference type="NCBI Taxonomy" id="1121306"/>
    <lineage>
        <taxon>Bacteria</taxon>
        <taxon>Bacillati</taxon>
        <taxon>Bacillota</taxon>
        <taxon>Clostridia</taxon>
        <taxon>Eubacteriales</taxon>
        <taxon>Clostridiaceae</taxon>
        <taxon>Clostridium</taxon>
    </lineage>
</organism>
<protein>
    <recommendedName>
        <fullName evidence="1">Polymerase/histidinol phosphatase N-terminal domain-containing protein</fullName>
    </recommendedName>
</protein>
<dbReference type="RefSeq" id="WP_072830201.1">
    <property type="nucleotide sequence ID" value="NZ_FQXP01000003.1"/>
</dbReference>
<dbReference type="SUPFAM" id="SSF89550">
    <property type="entry name" value="PHP domain-like"/>
    <property type="match status" value="1"/>
</dbReference>
<name>A0A1M5TXR8_9CLOT</name>
<dbReference type="Gene3D" id="3.20.20.140">
    <property type="entry name" value="Metal-dependent hydrolases"/>
    <property type="match status" value="1"/>
</dbReference>
<feature type="domain" description="Polymerase/histidinol phosphatase N-terminal" evidence="1">
    <location>
        <begin position="6"/>
        <end position="71"/>
    </location>
</feature>
<dbReference type="Proteomes" id="UP000184526">
    <property type="component" value="Unassembled WGS sequence"/>
</dbReference>
<evidence type="ECO:0000259" key="1">
    <source>
        <dbReference type="SMART" id="SM00481"/>
    </source>
</evidence>
<dbReference type="InterPro" id="IPR004013">
    <property type="entry name" value="PHP_dom"/>
</dbReference>
<evidence type="ECO:0000313" key="3">
    <source>
        <dbReference type="Proteomes" id="UP000184526"/>
    </source>
</evidence>
<gene>
    <name evidence="2" type="ORF">SAMN02745196_00766</name>
</gene>
<dbReference type="PANTHER" id="PTHR42924">
    <property type="entry name" value="EXONUCLEASE"/>
    <property type="match status" value="1"/>
</dbReference>
<dbReference type="GO" id="GO:0004534">
    <property type="term" value="F:5'-3' RNA exonuclease activity"/>
    <property type="evidence" value="ECO:0007669"/>
    <property type="project" value="TreeGrafter"/>
</dbReference>
<dbReference type="STRING" id="1121306.SAMN02745196_00766"/>
<evidence type="ECO:0000313" key="2">
    <source>
        <dbReference type="EMBL" id="SHH55625.1"/>
    </source>
</evidence>
<dbReference type="GO" id="GO:0035312">
    <property type="term" value="F:5'-3' DNA exonuclease activity"/>
    <property type="evidence" value="ECO:0007669"/>
    <property type="project" value="TreeGrafter"/>
</dbReference>
<sequence>MSNTKGDFHIHSTISDGRNTPYEILSIAQHNNIDFLALTDHDNTDGVNDFLKYAKAFNITAIPGIELSTVYNKENIHVLGFFKDSSFNSKEFQDFLKKVRCEREVRAKKIIENLKTYFDISIEYEQLLKLSKGTIARPHIAQAIIDKGYSYSYQYIFDNIISTKSPAYVPYNRIDTKEGINLLKSFNALTVLAHPVLIKISSVKEILQFGFDGIEAIYPLNTKEDEENFKALAKKYNLFITAGSDFHGNFKDDTKHSNLGSVYLENTDLKIFLEKLKSNS</sequence>
<accession>A0A1M5TXR8</accession>
<dbReference type="AlphaFoldDB" id="A0A1M5TXR8"/>
<dbReference type="PANTHER" id="PTHR42924:SF3">
    <property type="entry name" value="POLYMERASE_HISTIDINOL PHOSPHATASE N-TERMINAL DOMAIN-CONTAINING PROTEIN"/>
    <property type="match status" value="1"/>
</dbReference>
<dbReference type="Gene3D" id="1.10.150.650">
    <property type="match status" value="1"/>
</dbReference>
<proteinExistence type="predicted"/>
<dbReference type="CDD" id="cd07438">
    <property type="entry name" value="PHP_HisPPase_AMP"/>
    <property type="match status" value="1"/>
</dbReference>
<dbReference type="SMART" id="SM00481">
    <property type="entry name" value="POLIIIAc"/>
    <property type="match status" value="1"/>
</dbReference>
<keyword evidence="3" id="KW-1185">Reference proteome</keyword>
<dbReference type="InterPro" id="IPR052018">
    <property type="entry name" value="PHP_domain"/>
</dbReference>
<reference evidence="2 3" key="1">
    <citation type="submission" date="2016-11" db="EMBL/GenBank/DDBJ databases">
        <authorList>
            <person name="Jaros S."/>
            <person name="Januszkiewicz K."/>
            <person name="Wedrychowicz H."/>
        </authorList>
    </citation>
    <scope>NUCLEOTIDE SEQUENCE [LARGE SCALE GENOMIC DNA]</scope>
    <source>
        <strain evidence="2 3">DSM 3089</strain>
    </source>
</reference>
<dbReference type="Pfam" id="PF02811">
    <property type="entry name" value="PHP"/>
    <property type="match status" value="1"/>
</dbReference>
<dbReference type="InterPro" id="IPR016195">
    <property type="entry name" value="Pol/histidinol_Pase-like"/>
</dbReference>
<dbReference type="EMBL" id="FQXP01000003">
    <property type="protein sequence ID" value="SHH55625.1"/>
    <property type="molecule type" value="Genomic_DNA"/>
</dbReference>
<dbReference type="InterPro" id="IPR003141">
    <property type="entry name" value="Pol/His_phosphatase_N"/>
</dbReference>